<evidence type="ECO:0000256" key="2">
    <source>
        <dbReference type="ARBA" id="ARBA00013059"/>
    </source>
</evidence>
<dbReference type="GO" id="GO:0004072">
    <property type="term" value="F:aspartate kinase activity"/>
    <property type="evidence" value="ECO:0007669"/>
    <property type="project" value="UniProtKB-EC"/>
</dbReference>
<reference evidence="9 10" key="1">
    <citation type="submission" date="2017-06" db="EMBL/GenBank/DDBJ databases">
        <title>Novel microbial phyla capable of carbon fixation and sulfur reduction in deep-sea sediments.</title>
        <authorList>
            <person name="Huang J."/>
            <person name="Baker B."/>
            <person name="Wang Y."/>
        </authorList>
    </citation>
    <scope>NUCLEOTIDE SEQUENCE [LARGE SCALE GENOMIC DNA]</scope>
    <source>
        <strain evidence="9">B3_LCP</strain>
    </source>
</reference>
<accession>A0A532UXP8</accession>
<keyword evidence="3" id="KW-0808">Transferase</keyword>
<keyword evidence="6" id="KW-0067">ATP-binding</keyword>
<dbReference type="GO" id="GO:0009090">
    <property type="term" value="P:homoserine biosynthetic process"/>
    <property type="evidence" value="ECO:0007669"/>
    <property type="project" value="TreeGrafter"/>
</dbReference>
<evidence type="ECO:0000256" key="3">
    <source>
        <dbReference type="ARBA" id="ARBA00022679"/>
    </source>
</evidence>
<dbReference type="CDD" id="cd04913">
    <property type="entry name" value="ACT_AKii-LysC-BS-like_1"/>
    <property type="match status" value="1"/>
</dbReference>
<dbReference type="SUPFAM" id="SSF55021">
    <property type="entry name" value="ACT-like"/>
    <property type="match status" value="2"/>
</dbReference>
<evidence type="ECO:0000256" key="1">
    <source>
        <dbReference type="ARBA" id="ARBA00010122"/>
    </source>
</evidence>
<evidence type="ECO:0000256" key="7">
    <source>
        <dbReference type="ARBA" id="ARBA00047872"/>
    </source>
</evidence>
<evidence type="ECO:0000259" key="8">
    <source>
        <dbReference type="PROSITE" id="PS51671"/>
    </source>
</evidence>
<sequence>MLSEEINIVLHKEVVKFTLHDVPDRPGMAAEIFDSLSRKDINVELVVQTAREGGTADICLAVSWDDAQKTLAELKIVEAQNRAEGISQEEDIAIITIAKQGLSRTPGLAAGMFRALACSGINIDLISTSLNSITCLINRENADTAREAIITEFEK</sequence>
<dbReference type="Gene3D" id="3.30.2130.10">
    <property type="entry name" value="VC0802-like"/>
    <property type="match status" value="1"/>
</dbReference>
<dbReference type="GO" id="GO:0009089">
    <property type="term" value="P:lysine biosynthetic process via diaminopimelate"/>
    <property type="evidence" value="ECO:0007669"/>
    <property type="project" value="TreeGrafter"/>
</dbReference>
<dbReference type="GO" id="GO:0009088">
    <property type="term" value="P:threonine biosynthetic process"/>
    <property type="evidence" value="ECO:0007669"/>
    <property type="project" value="UniProtKB-UniPathway"/>
</dbReference>
<comment type="catalytic activity">
    <reaction evidence="7">
        <text>L-aspartate + ATP = 4-phospho-L-aspartate + ADP</text>
        <dbReference type="Rhea" id="RHEA:23776"/>
        <dbReference type="ChEBI" id="CHEBI:29991"/>
        <dbReference type="ChEBI" id="CHEBI:30616"/>
        <dbReference type="ChEBI" id="CHEBI:57535"/>
        <dbReference type="ChEBI" id="CHEBI:456216"/>
        <dbReference type="EC" id="2.7.2.4"/>
    </reaction>
</comment>
<dbReference type="PROSITE" id="PS51671">
    <property type="entry name" value="ACT"/>
    <property type="match status" value="1"/>
</dbReference>
<feature type="domain" description="ACT" evidence="8">
    <location>
        <begin position="17"/>
        <end position="100"/>
    </location>
</feature>
<protein>
    <recommendedName>
        <fullName evidence="2">aspartate kinase</fullName>
        <ecNumber evidence="2">2.7.2.4</ecNumber>
    </recommendedName>
</protein>
<dbReference type="AlphaFoldDB" id="A0A532UXP8"/>
<dbReference type="UniPathway" id="UPA00051">
    <property type="reaction ID" value="UER00462"/>
</dbReference>
<proteinExistence type="inferred from homology"/>
<organism evidence="9 10">
    <name type="scientific">candidate division LCP-89 bacterium B3_LCP</name>
    <dbReference type="NCBI Taxonomy" id="2012998"/>
    <lineage>
        <taxon>Bacteria</taxon>
        <taxon>Pseudomonadati</taxon>
        <taxon>Bacteria division LCP-89</taxon>
    </lineage>
</organism>
<dbReference type="GO" id="GO:0005524">
    <property type="term" value="F:ATP binding"/>
    <property type="evidence" value="ECO:0007669"/>
    <property type="project" value="UniProtKB-KW"/>
</dbReference>
<dbReference type="PANTHER" id="PTHR21499:SF3">
    <property type="entry name" value="ASPARTOKINASE"/>
    <property type="match status" value="1"/>
</dbReference>
<dbReference type="InterPro" id="IPR054352">
    <property type="entry name" value="ACT_Aspartokinase"/>
</dbReference>
<evidence type="ECO:0000256" key="4">
    <source>
        <dbReference type="ARBA" id="ARBA00022741"/>
    </source>
</evidence>
<evidence type="ECO:0000313" key="10">
    <source>
        <dbReference type="Proteomes" id="UP000319619"/>
    </source>
</evidence>
<dbReference type="UniPathway" id="UPA00050">
    <property type="reaction ID" value="UER00461"/>
</dbReference>
<dbReference type="InterPro" id="IPR045865">
    <property type="entry name" value="ACT-like_dom_sf"/>
</dbReference>
<dbReference type="Pfam" id="PF22468">
    <property type="entry name" value="ACT_9"/>
    <property type="match status" value="2"/>
</dbReference>
<evidence type="ECO:0000313" key="9">
    <source>
        <dbReference type="EMBL" id="TKJ39726.1"/>
    </source>
</evidence>
<dbReference type="Proteomes" id="UP000319619">
    <property type="component" value="Unassembled WGS sequence"/>
</dbReference>
<dbReference type="EC" id="2.7.2.4" evidence="2"/>
<dbReference type="PANTHER" id="PTHR21499">
    <property type="entry name" value="ASPARTATE KINASE"/>
    <property type="match status" value="1"/>
</dbReference>
<evidence type="ECO:0000256" key="6">
    <source>
        <dbReference type="ARBA" id="ARBA00022840"/>
    </source>
</evidence>
<gene>
    <name evidence="9" type="ORF">CEE37_10630</name>
</gene>
<dbReference type="EMBL" id="NJBN01000007">
    <property type="protein sequence ID" value="TKJ39726.1"/>
    <property type="molecule type" value="Genomic_DNA"/>
</dbReference>
<keyword evidence="5" id="KW-0418">Kinase</keyword>
<keyword evidence="4" id="KW-0547">Nucleotide-binding</keyword>
<name>A0A532UXP8_UNCL8</name>
<comment type="caution">
    <text evidence="9">The sequence shown here is derived from an EMBL/GenBank/DDBJ whole genome shotgun (WGS) entry which is preliminary data.</text>
</comment>
<dbReference type="GO" id="GO:0005829">
    <property type="term" value="C:cytosol"/>
    <property type="evidence" value="ECO:0007669"/>
    <property type="project" value="TreeGrafter"/>
</dbReference>
<comment type="similarity">
    <text evidence="1">Belongs to the aspartokinase family.</text>
</comment>
<dbReference type="InterPro" id="IPR002912">
    <property type="entry name" value="ACT_dom"/>
</dbReference>
<evidence type="ECO:0000256" key="5">
    <source>
        <dbReference type="ARBA" id="ARBA00022777"/>
    </source>
</evidence>